<accession>A0ABV8KMP2</accession>
<dbReference type="Proteomes" id="UP001595868">
    <property type="component" value="Unassembled WGS sequence"/>
</dbReference>
<dbReference type="Pfam" id="PF20060">
    <property type="entry name" value="DUF6459"/>
    <property type="match status" value="1"/>
</dbReference>
<evidence type="ECO:0000313" key="2">
    <source>
        <dbReference type="EMBL" id="MFC4107374.1"/>
    </source>
</evidence>
<protein>
    <submittedName>
        <fullName evidence="2">Rv3235 family protein</fullName>
    </submittedName>
</protein>
<proteinExistence type="predicted"/>
<reference evidence="3" key="1">
    <citation type="journal article" date="2019" name="Int. J. Syst. Evol. Microbiol.">
        <title>The Global Catalogue of Microorganisms (GCM) 10K type strain sequencing project: providing services to taxonomists for standard genome sequencing and annotation.</title>
        <authorList>
            <consortium name="The Broad Institute Genomics Platform"/>
            <consortium name="The Broad Institute Genome Sequencing Center for Infectious Disease"/>
            <person name="Wu L."/>
            <person name="Ma J."/>
        </authorList>
    </citation>
    <scope>NUCLEOTIDE SEQUENCE [LARGE SCALE GENOMIC DNA]</scope>
    <source>
        <strain evidence="3">2902at01</strain>
    </source>
</reference>
<gene>
    <name evidence="2" type="ORF">ACFOX0_15770</name>
</gene>
<sequence>MPAVRTRPGVRPSIRLRAVPPLDPPFDDESSVATWPPPSIDQLAFDLWARRRGAGETPLAAHPTGAGTPAGGRIEPAGTPAGAGAGTAGAAGAGTAGAVASPGTRQAAHLVLGRCLEILNGYRPVGHLRALSIPAHAPGLVERIGAAVRRIGSPATPRPGRPTVPFRLRRVRVCEPRPGAAEIAAVLGRGDRAWAMTLRLERRRGNWLLTDADLLIGRDTS</sequence>
<comment type="caution">
    <text evidence="2">The sequence shown here is derived from an EMBL/GenBank/DDBJ whole genome shotgun (WGS) entry which is preliminary data.</text>
</comment>
<dbReference type="EMBL" id="JBHSBN010000009">
    <property type="protein sequence ID" value="MFC4107374.1"/>
    <property type="molecule type" value="Genomic_DNA"/>
</dbReference>
<organism evidence="2 3">
    <name type="scientific">Micromonospora zhanjiangensis</name>
    <dbReference type="NCBI Taxonomy" id="1522057"/>
    <lineage>
        <taxon>Bacteria</taxon>
        <taxon>Bacillati</taxon>
        <taxon>Actinomycetota</taxon>
        <taxon>Actinomycetes</taxon>
        <taxon>Micromonosporales</taxon>
        <taxon>Micromonosporaceae</taxon>
        <taxon>Micromonospora</taxon>
    </lineage>
</organism>
<dbReference type="RefSeq" id="WP_377546195.1">
    <property type="nucleotide sequence ID" value="NZ_JBHSBN010000009.1"/>
</dbReference>
<evidence type="ECO:0000313" key="3">
    <source>
        <dbReference type="Proteomes" id="UP001595868"/>
    </source>
</evidence>
<name>A0ABV8KMP2_9ACTN</name>
<keyword evidence="3" id="KW-1185">Reference proteome</keyword>
<feature type="region of interest" description="Disordered" evidence="1">
    <location>
        <begin position="1"/>
        <end position="22"/>
    </location>
</feature>
<dbReference type="InterPro" id="IPR045596">
    <property type="entry name" value="DUF6459"/>
</dbReference>
<evidence type="ECO:0000256" key="1">
    <source>
        <dbReference type="SAM" id="MobiDB-lite"/>
    </source>
</evidence>